<feature type="domain" description="RNA polymerase sigma-70 region 4" evidence="2">
    <location>
        <begin position="97"/>
        <end position="142"/>
    </location>
</feature>
<gene>
    <name evidence="3" type="ORF">F5983_09940</name>
</gene>
<proteinExistence type="predicted"/>
<dbReference type="InterPro" id="IPR036388">
    <property type="entry name" value="WH-like_DNA-bd_sf"/>
</dbReference>
<sequence>MRERQTHRDRLRAQEFEAFVAGAGGRLLHTATLLTAEPATPAGANVRAGRLLCAALARTYAEWDGLRGEDPYDRTRQELAVRFAREAWRHRRPLGGVLDRLAPLERLVLVLRLYEEVGEDQTAALLGLSADRVRAVCDRSIAVMRSAGRGTAGPGRGGPAAGSGCGGPAAGSPFASGAAP</sequence>
<dbReference type="Gene3D" id="1.10.10.10">
    <property type="entry name" value="Winged helix-like DNA-binding domain superfamily/Winged helix DNA-binding domain"/>
    <property type="match status" value="1"/>
</dbReference>
<dbReference type="GO" id="GO:0006352">
    <property type="term" value="P:DNA-templated transcription initiation"/>
    <property type="evidence" value="ECO:0007669"/>
    <property type="project" value="InterPro"/>
</dbReference>
<evidence type="ECO:0000313" key="3">
    <source>
        <dbReference type="EMBL" id="KAB2592854.1"/>
    </source>
</evidence>
<reference evidence="3 4" key="1">
    <citation type="submission" date="2019-09" db="EMBL/GenBank/DDBJ databases">
        <authorList>
            <person name="Liu P."/>
        </authorList>
    </citation>
    <scope>NUCLEOTIDE SEQUENCE [LARGE SCALE GENOMIC DNA]</scope>
    <source>
        <strain evidence="3 4">TRM68085</strain>
    </source>
</reference>
<feature type="region of interest" description="Disordered" evidence="1">
    <location>
        <begin position="148"/>
        <end position="180"/>
    </location>
</feature>
<evidence type="ECO:0000313" key="4">
    <source>
        <dbReference type="Proteomes" id="UP000326907"/>
    </source>
</evidence>
<dbReference type="SUPFAM" id="SSF88659">
    <property type="entry name" value="Sigma3 and sigma4 domains of RNA polymerase sigma factors"/>
    <property type="match status" value="1"/>
</dbReference>
<name>A0A5N5F329_9ACTN</name>
<dbReference type="InterPro" id="IPR007630">
    <property type="entry name" value="RNA_pol_sigma70_r4"/>
</dbReference>
<comment type="caution">
    <text evidence="3">The sequence shown here is derived from an EMBL/GenBank/DDBJ whole genome shotgun (WGS) entry which is preliminary data.</text>
</comment>
<feature type="compositionally biased region" description="Gly residues" evidence="1">
    <location>
        <begin position="150"/>
        <end position="169"/>
    </location>
</feature>
<organism evidence="3 4">
    <name type="scientific">Streptomyces arboris</name>
    <dbReference type="NCBI Taxonomy" id="2600619"/>
    <lineage>
        <taxon>Bacteria</taxon>
        <taxon>Bacillati</taxon>
        <taxon>Actinomycetota</taxon>
        <taxon>Actinomycetes</taxon>
        <taxon>Kitasatosporales</taxon>
        <taxon>Streptomycetaceae</taxon>
        <taxon>Streptomyces</taxon>
    </lineage>
</organism>
<dbReference type="Proteomes" id="UP000326907">
    <property type="component" value="Unassembled WGS sequence"/>
</dbReference>
<accession>A0A5N5F329</accession>
<dbReference type="EMBL" id="VYUA01000006">
    <property type="protein sequence ID" value="KAB2592854.1"/>
    <property type="molecule type" value="Genomic_DNA"/>
</dbReference>
<evidence type="ECO:0000256" key="1">
    <source>
        <dbReference type="SAM" id="MobiDB-lite"/>
    </source>
</evidence>
<evidence type="ECO:0000259" key="2">
    <source>
        <dbReference type="Pfam" id="PF04545"/>
    </source>
</evidence>
<dbReference type="AlphaFoldDB" id="A0A5N5F329"/>
<keyword evidence="4" id="KW-1185">Reference proteome</keyword>
<dbReference type="InterPro" id="IPR013324">
    <property type="entry name" value="RNA_pol_sigma_r3/r4-like"/>
</dbReference>
<dbReference type="GO" id="GO:0003700">
    <property type="term" value="F:DNA-binding transcription factor activity"/>
    <property type="evidence" value="ECO:0007669"/>
    <property type="project" value="InterPro"/>
</dbReference>
<dbReference type="Pfam" id="PF04545">
    <property type="entry name" value="Sigma70_r4"/>
    <property type="match status" value="1"/>
</dbReference>
<protein>
    <submittedName>
        <fullName evidence="3">RNA polymerase</fullName>
    </submittedName>
</protein>
<dbReference type="RefSeq" id="WP_151509963.1">
    <property type="nucleotide sequence ID" value="NZ_JBMVCA010000020.1"/>
</dbReference>
<feature type="compositionally biased region" description="Low complexity" evidence="1">
    <location>
        <begin position="170"/>
        <end position="180"/>
    </location>
</feature>